<feature type="transmembrane region" description="Helical" evidence="1">
    <location>
        <begin position="12"/>
        <end position="34"/>
    </location>
</feature>
<dbReference type="Proteomes" id="UP000256345">
    <property type="component" value="Unassembled WGS sequence"/>
</dbReference>
<evidence type="ECO:0008006" key="6">
    <source>
        <dbReference type="Google" id="ProtNLM"/>
    </source>
</evidence>
<evidence type="ECO:0000313" key="2">
    <source>
        <dbReference type="EMBL" id="AKI99061.1"/>
    </source>
</evidence>
<name>A0AAC8Q1H9_9BACT</name>
<dbReference type="EMBL" id="QUMU01000006">
    <property type="protein sequence ID" value="REG30968.1"/>
    <property type="molecule type" value="Genomic_DNA"/>
</dbReference>
<reference evidence="2 4" key="1">
    <citation type="submission" date="2015-05" db="EMBL/GenBank/DDBJ databases">
        <title>Genome assembly of Archangium gephyra DSM 2261.</title>
        <authorList>
            <person name="Sharma G."/>
            <person name="Subramanian S."/>
        </authorList>
    </citation>
    <scope>NUCLEOTIDE SEQUENCE [LARGE SCALE GENOMIC DNA]</scope>
    <source>
        <strain evidence="2 4">DSM 2261</strain>
    </source>
</reference>
<reference evidence="3 5" key="2">
    <citation type="submission" date="2018-08" db="EMBL/GenBank/DDBJ databases">
        <title>Genomic Encyclopedia of Archaeal and Bacterial Type Strains, Phase II (KMG-II): from individual species to whole genera.</title>
        <authorList>
            <person name="Goeker M."/>
        </authorList>
    </citation>
    <scope>NUCLEOTIDE SEQUENCE [LARGE SCALE GENOMIC DNA]</scope>
    <source>
        <strain evidence="3 5">DSM 2261</strain>
    </source>
</reference>
<evidence type="ECO:0000256" key="1">
    <source>
        <dbReference type="SAM" id="Phobius"/>
    </source>
</evidence>
<protein>
    <recommendedName>
        <fullName evidence="6">DUF3566 domain-containing protein</fullName>
    </recommendedName>
</protein>
<evidence type="ECO:0000313" key="4">
    <source>
        <dbReference type="Proteomes" id="UP000035579"/>
    </source>
</evidence>
<dbReference type="EMBL" id="CP011509">
    <property type="protein sequence ID" value="AKI99061.1"/>
    <property type="molecule type" value="Genomic_DNA"/>
</dbReference>
<evidence type="ECO:0000313" key="3">
    <source>
        <dbReference type="EMBL" id="REG30968.1"/>
    </source>
</evidence>
<dbReference type="AlphaFoldDB" id="A0AAC8Q1H9"/>
<keyword evidence="5" id="KW-1185">Reference proteome</keyword>
<keyword evidence="1" id="KW-0812">Transmembrane</keyword>
<dbReference type="Proteomes" id="UP000035579">
    <property type="component" value="Chromosome"/>
</dbReference>
<organism evidence="2 4">
    <name type="scientific">Archangium gephyra</name>
    <dbReference type="NCBI Taxonomy" id="48"/>
    <lineage>
        <taxon>Bacteria</taxon>
        <taxon>Pseudomonadati</taxon>
        <taxon>Myxococcota</taxon>
        <taxon>Myxococcia</taxon>
        <taxon>Myxococcales</taxon>
        <taxon>Cystobacterineae</taxon>
        <taxon>Archangiaceae</taxon>
        <taxon>Archangium</taxon>
    </lineage>
</organism>
<evidence type="ECO:0000313" key="5">
    <source>
        <dbReference type="Proteomes" id="UP000256345"/>
    </source>
</evidence>
<dbReference type="KEGG" id="age:AA314_00688"/>
<gene>
    <name evidence="2" type="ORF">AA314_00688</name>
    <name evidence="3" type="ORF">ATI61_106438</name>
</gene>
<sequence>MKRIRSFGVLSFGKYLAVFYAFLGFIFGLMYGGIMMLIGAAGAASGGKDAGPMAAFGIGGGIAVIIFGPIFYGLLGFIFGIIATAFANLALKLTGGLEVEIED</sequence>
<dbReference type="RefSeq" id="WP_047854260.1">
    <property type="nucleotide sequence ID" value="NZ_CP011509.1"/>
</dbReference>
<proteinExistence type="predicted"/>
<keyword evidence="1" id="KW-1133">Transmembrane helix</keyword>
<accession>A0AAC8Q1H9</accession>
<feature type="transmembrane region" description="Helical" evidence="1">
    <location>
        <begin position="54"/>
        <end position="87"/>
    </location>
</feature>
<keyword evidence="1" id="KW-0472">Membrane</keyword>